<dbReference type="Proteomes" id="UP001158986">
    <property type="component" value="Unassembled WGS sequence"/>
</dbReference>
<evidence type="ECO:0000313" key="5">
    <source>
        <dbReference type="Proteomes" id="UP001160483"/>
    </source>
</evidence>
<feature type="region of interest" description="Disordered" evidence="1">
    <location>
        <begin position="173"/>
        <end position="194"/>
    </location>
</feature>
<dbReference type="EMBL" id="CAKKTJ010000112">
    <property type="protein sequence ID" value="CAH0474619.1"/>
    <property type="molecule type" value="Genomic_DNA"/>
</dbReference>
<keyword evidence="4" id="KW-1185">Reference proteome</keyword>
<name>A0AAU9KL64_9STRA</name>
<evidence type="ECO:0000313" key="4">
    <source>
        <dbReference type="Proteomes" id="UP001158986"/>
    </source>
</evidence>
<dbReference type="InterPro" id="IPR036865">
    <property type="entry name" value="CRAL-TRIO_dom_sf"/>
</dbReference>
<comment type="caution">
    <text evidence="2">The sequence shown here is derived from an EMBL/GenBank/DDBJ whole genome shotgun (WGS) entry which is preliminary data.</text>
</comment>
<proteinExistence type="predicted"/>
<protein>
    <submittedName>
        <fullName evidence="2">Uncharacterized protein</fullName>
    </submittedName>
</protein>
<evidence type="ECO:0000256" key="1">
    <source>
        <dbReference type="SAM" id="MobiDB-lite"/>
    </source>
</evidence>
<evidence type="ECO:0000313" key="2">
    <source>
        <dbReference type="EMBL" id="CAH0474619.1"/>
    </source>
</evidence>
<gene>
    <name evidence="3" type="ORF">PBS001_LOCUS7176</name>
    <name evidence="2" type="ORF">PBS003_LOCUS1463</name>
</gene>
<sequence length="222" mass="24742">MSLEEQNEEAQPLTAEDQLFFDVVKSTFGDQDTDDLAIQVAHAYRNVKKNRKQFTISETKKILDVRAALDIDNILKNDLPMSKVYNENWPTYVNGEDKEGHLVTVDRLSDINPDGLFEAFANANEILPAWKVISANIEPKTCEKIQVFKHMKTFLEVAQNNGLPLSSLPSYMGGSHPERRTNSTFTASEPNTPFPVPVTTTLATKIMIPFEAADGPEARAGT</sequence>
<dbReference type="AlphaFoldDB" id="A0AAU9KL64"/>
<dbReference type="Gene3D" id="3.40.525.10">
    <property type="entry name" value="CRAL-TRIO lipid binding domain"/>
    <property type="match status" value="1"/>
</dbReference>
<reference evidence="2 4" key="1">
    <citation type="submission" date="2021-11" db="EMBL/GenBank/DDBJ databases">
        <authorList>
            <person name="Islam A."/>
            <person name="Islam S."/>
            <person name="Flora M.S."/>
            <person name="Rahman M."/>
            <person name="Ziaur R.M."/>
            <person name="Epstein J.H."/>
            <person name="Hassan M."/>
            <person name="Klassen M."/>
            <person name="Woodard K."/>
            <person name="Webb A."/>
            <person name="Webby R.J."/>
            <person name="El Zowalaty M.E."/>
        </authorList>
    </citation>
    <scope>NUCLEOTIDE SEQUENCE</scope>
    <source>
        <strain evidence="3">Pbs1</strain>
        <strain evidence="2">Pbs3</strain>
    </source>
</reference>
<accession>A0AAU9KL64</accession>
<evidence type="ECO:0000313" key="3">
    <source>
        <dbReference type="EMBL" id="CAH0520710.1"/>
    </source>
</evidence>
<dbReference type="EMBL" id="CAKLCB010000371">
    <property type="protein sequence ID" value="CAH0520710.1"/>
    <property type="molecule type" value="Genomic_DNA"/>
</dbReference>
<organism evidence="2 5">
    <name type="scientific">Peronospora belbahrii</name>
    <dbReference type="NCBI Taxonomy" id="622444"/>
    <lineage>
        <taxon>Eukaryota</taxon>
        <taxon>Sar</taxon>
        <taxon>Stramenopiles</taxon>
        <taxon>Oomycota</taxon>
        <taxon>Peronosporomycetes</taxon>
        <taxon>Peronosporales</taxon>
        <taxon>Peronosporaceae</taxon>
        <taxon>Peronospora</taxon>
    </lineage>
</organism>
<dbReference type="SUPFAM" id="SSF52087">
    <property type="entry name" value="CRAL/TRIO domain"/>
    <property type="match status" value="1"/>
</dbReference>
<dbReference type="Proteomes" id="UP001160483">
    <property type="component" value="Unassembled WGS sequence"/>
</dbReference>